<keyword evidence="2" id="KW-1185">Reference proteome</keyword>
<sequence length="79" mass="8747">MSEEIERAIQELVVNGPVPLEVLAEKLGKSPKTLLREVNPDDPKAKLGAETLMEIMRITGSVEPLKLMAAQMNYILESE</sequence>
<dbReference type="Pfam" id="PF06892">
    <property type="entry name" value="Phage_CP76"/>
    <property type="match status" value="1"/>
</dbReference>
<evidence type="ECO:0000313" key="2">
    <source>
        <dbReference type="Proteomes" id="UP000192906"/>
    </source>
</evidence>
<proteinExistence type="predicted"/>
<name>A0A1X7E320_9BACT</name>
<accession>A0A1X7E320</accession>
<dbReference type="GO" id="GO:0003677">
    <property type="term" value="F:DNA binding"/>
    <property type="evidence" value="ECO:0007669"/>
    <property type="project" value="InterPro"/>
</dbReference>
<dbReference type="AlphaFoldDB" id="A0A1X7E320"/>
<organism evidence="1 2">
    <name type="scientific">Desulfovibrio gilichinskyi</name>
    <dbReference type="NCBI Taxonomy" id="1519643"/>
    <lineage>
        <taxon>Bacteria</taxon>
        <taxon>Pseudomonadati</taxon>
        <taxon>Thermodesulfobacteriota</taxon>
        <taxon>Desulfovibrionia</taxon>
        <taxon>Desulfovibrionales</taxon>
        <taxon>Desulfovibrionaceae</taxon>
        <taxon>Desulfovibrio</taxon>
    </lineage>
</organism>
<dbReference type="Proteomes" id="UP000192906">
    <property type="component" value="Unassembled WGS sequence"/>
</dbReference>
<reference evidence="2" key="1">
    <citation type="submission" date="2017-04" db="EMBL/GenBank/DDBJ databases">
        <authorList>
            <person name="Varghese N."/>
            <person name="Submissions S."/>
        </authorList>
    </citation>
    <scope>NUCLEOTIDE SEQUENCE [LARGE SCALE GENOMIC DNA]</scope>
    <source>
        <strain evidence="2">K3S</strain>
    </source>
</reference>
<dbReference type="InterPro" id="IPR009679">
    <property type="entry name" value="Phage_186_CII-like"/>
</dbReference>
<protein>
    <submittedName>
        <fullName evidence="1">Uncharacterized protein</fullName>
    </submittedName>
</protein>
<dbReference type="EMBL" id="FWZU01000004">
    <property type="protein sequence ID" value="SMF25953.1"/>
    <property type="molecule type" value="Genomic_DNA"/>
</dbReference>
<gene>
    <name evidence="1" type="ORF">SAMN06295933_2524</name>
</gene>
<evidence type="ECO:0000313" key="1">
    <source>
        <dbReference type="EMBL" id="SMF25953.1"/>
    </source>
</evidence>
<dbReference type="RefSeq" id="WP_085102746.1">
    <property type="nucleotide sequence ID" value="NZ_FWZU01000004.1"/>
</dbReference>
<dbReference type="OrthoDB" id="5454199at2"/>